<dbReference type="EMBL" id="JAAYEE010000060">
    <property type="protein sequence ID" value="NLW34513.1"/>
    <property type="molecule type" value="Genomic_DNA"/>
</dbReference>
<evidence type="ECO:0000256" key="2">
    <source>
        <dbReference type="ARBA" id="ARBA00022723"/>
    </source>
</evidence>
<dbReference type="PANTHER" id="PTHR46233:SF3">
    <property type="entry name" value="HYDROXYACYLGLUTATHIONE HYDROLASE GLOC"/>
    <property type="match status" value="1"/>
</dbReference>
<dbReference type="Gene3D" id="3.60.15.10">
    <property type="entry name" value="Ribonuclease Z/Hydroxyacylglutathione hydrolase-like"/>
    <property type="match status" value="1"/>
</dbReference>
<organism evidence="6 7">
    <name type="scientific">Syntrophorhabdus aromaticivorans</name>
    <dbReference type="NCBI Taxonomy" id="328301"/>
    <lineage>
        <taxon>Bacteria</taxon>
        <taxon>Pseudomonadati</taxon>
        <taxon>Thermodesulfobacteriota</taxon>
        <taxon>Syntrophorhabdia</taxon>
        <taxon>Syntrophorhabdales</taxon>
        <taxon>Syntrophorhabdaceae</taxon>
        <taxon>Syntrophorhabdus</taxon>
    </lineage>
</organism>
<gene>
    <name evidence="6" type="ORF">GXY80_03380</name>
</gene>
<dbReference type="STRING" id="909663.GCA_000512235_00917"/>
<dbReference type="Pfam" id="PF00753">
    <property type="entry name" value="Lactamase_B"/>
    <property type="match status" value="1"/>
</dbReference>
<proteinExistence type="predicted"/>
<keyword evidence="4" id="KW-0862">Zinc</keyword>
<dbReference type="Proteomes" id="UP000777265">
    <property type="component" value="Unassembled WGS sequence"/>
</dbReference>
<dbReference type="AlphaFoldDB" id="A0A351U5E0"/>
<keyword evidence="3" id="KW-0378">Hydrolase</keyword>
<protein>
    <submittedName>
        <fullName evidence="6">MBL fold metallo-hydrolase</fullName>
    </submittedName>
</protein>
<dbReference type="GO" id="GO:0016787">
    <property type="term" value="F:hydrolase activity"/>
    <property type="evidence" value="ECO:0007669"/>
    <property type="project" value="UniProtKB-KW"/>
</dbReference>
<keyword evidence="2" id="KW-0479">Metal-binding</keyword>
<evidence type="ECO:0000256" key="1">
    <source>
        <dbReference type="ARBA" id="ARBA00001947"/>
    </source>
</evidence>
<dbReference type="PANTHER" id="PTHR46233">
    <property type="entry name" value="HYDROXYACYLGLUTATHIONE HYDROLASE GLOC"/>
    <property type="match status" value="1"/>
</dbReference>
<evidence type="ECO:0000256" key="4">
    <source>
        <dbReference type="ARBA" id="ARBA00022833"/>
    </source>
</evidence>
<comment type="cofactor">
    <cofactor evidence="1">
        <name>Zn(2+)</name>
        <dbReference type="ChEBI" id="CHEBI:29105"/>
    </cofactor>
</comment>
<sequence length="241" mass="26639">MTKVSEGVYFIQGQDEFLPDSHVYIIGEPGSNDLSMVDVGLTGKGGYKVQAIRKLGIEPDAVKRIIMTHTHLDHIGCLSEVKKEIPGAELWVHTLEADPLEAGDDRGVYGMNEFKGMCRTQYGLKADAFKFKVDRKLEGGESLSIGNMTWEVIHIPGHSMGGIALYNRPGRILIPGDVIYADYAIGRFDLHGADARQLRKSLMNLTELDVDILLPGHNNIIKGLPSGYIGKVAKMWEPYLM</sequence>
<accession>A0A351U5E0</accession>
<dbReference type="InterPro" id="IPR001279">
    <property type="entry name" value="Metallo-B-lactamas"/>
</dbReference>
<name>A0A351U5E0_9BACT</name>
<comment type="caution">
    <text evidence="6">The sequence shown here is derived from an EMBL/GenBank/DDBJ whole genome shotgun (WGS) entry which is preliminary data.</text>
</comment>
<evidence type="ECO:0000313" key="7">
    <source>
        <dbReference type="Proteomes" id="UP000777265"/>
    </source>
</evidence>
<dbReference type="InterPro" id="IPR051453">
    <property type="entry name" value="MBL_Glyoxalase_II"/>
</dbReference>
<evidence type="ECO:0000256" key="3">
    <source>
        <dbReference type="ARBA" id="ARBA00022801"/>
    </source>
</evidence>
<dbReference type="InterPro" id="IPR036866">
    <property type="entry name" value="RibonucZ/Hydroxyglut_hydro"/>
</dbReference>
<dbReference type="SMART" id="SM00849">
    <property type="entry name" value="Lactamase_B"/>
    <property type="match status" value="1"/>
</dbReference>
<reference evidence="6" key="1">
    <citation type="journal article" date="2020" name="Biotechnol. Biofuels">
        <title>New insights from the biogas microbiome by comprehensive genome-resolved metagenomics of nearly 1600 species originating from multiple anaerobic digesters.</title>
        <authorList>
            <person name="Campanaro S."/>
            <person name="Treu L."/>
            <person name="Rodriguez-R L.M."/>
            <person name="Kovalovszki A."/>
            <person name="Ziels R.M."/>
            <person name="Maus I."/>
            <person name="Zhu X."/>
            <person name="Kougias P.G."/>
            <person name="Basile A."/>
            <person name="Luo G."/>
            <person name="Schluter A."/>
            <person name="Konstantinidis K.T."/>
            <person name="Angelidaki I."/>
        </authorList>
    </citation>
    <scope>NUCLEOTIDE SEQUENCE</scope>
    <source>
        <strain evidence="6">AS06rmzACSIP_7</strain>
    </source>
</reference>
<feature type="domain" description="Metallo-beta-lactamase" evidence="5">
    <location>
        <begin position="20"/>
        <end position="217"/>
    </location>
</feature>
<evidence type="ECO:0000313" key="6">
    <source>
        <dbReference type="EMBL" id="NLW34513.1"/>
    </source>
</evidence>
<dbReference type="GO" id="GO:0046872">
    <property type="term" value="F:metal ion binding"/>
    <property type="evidence" value="ECO:0007669"/>
    <property type="project" value="UniProtKB-KW"/>
</dbReference>
<reference evidence="6" key="2">
    <citation type="submission" date="2020-01" db="EMBL/GenBank/DDBJ databases">
        <authorList>
            <person name="Campanaro S."/>
        </authorList>
    </citation>
    <scope>NUCLEOTIDE SEQUENCE</scope>
    <source>
        <strain evidence="6">AS06rmzACSIP_7</strain>
    </source>
</reference>
<evidence type="ECO:0000259" key="5">
    <source>
        <dbReference type="SMART" id="SM00849"/>
    </source>
</evidence>
<dbReference type="SUPFAM" id="SSF56281">
    <property type="entry name" value="Metallo-hydrolase/oxidoreductase"/>
    <property type="match status" value="1"/>
</dbReference>